<dbReference type="AlphaFoldDB" id="A0A8X6PG16"/>
<feature type="domain" description="Mos1 transposase HTH" evidence="1">
    <location>
        <begin position="14"/>
        <end position="50"/>
    </location>
</feature>
<dbReference type="EMBL" id="BMAW01115499">
    <property type="protein sequence ID" value="GFT66338.1"/>
    <property type="molecule type" value="Genomic_DNA"/>
</dbReference>
<protein>
    <recommendedName>
        <fullName evidence="1">Mos1 transposase HTH domain-containing protein</fullName>
    </recommendedName>
</protein>
<comment type="caution">
    <text evidence="2">The sequence shown here is derived from an EMBL/GenBank/DDBJ whole genome shotgun (WGS) entry which is preliminary data.</text>
</comment>
<evidence type="ECO:0000313" key="3">
    <source>
        <dbReference type="Proteomes" id="UP000887013"/>
    </source>
</evidence>
<proteinExistence type="predicted"/>
<name>A0A8X6PG16_NEPPI</name>
<accession>A0A8X6PG16</accession>
<dbReference type="OrthoDB" id="8056713at2759"/>
<dbReference type="Proteomes" id="UP000887013">
    <property type="component" value="Unassembled WGS sequence"/>
</dbReference>
<gene>
    <name evidence="2" type="ORF">NPIL_670411</name>
</gene>
<organism evidence="2 3">
    <name type="scientific">Nephila pilipes</name>
    <name type="common">Giant wood spider</name>
    <name type="synonym">Nephila maculata</name>
    <dbReference type="NCBI Taxonomy" id="299642"/>
    <lineage>
        <taxon>Eukaryota</taxon>
        <taxon>Metazoa</taxon>
        <taxon>Ecdysozoa</taxon>
        <taxon>Arthropoda</taxon>
        <taxon>Chelicerata</taxon>
        <taxon>Arachnida</taxon>
        <taxon>Araneae</taxon>
        <taxon>Araneomorphae</taxon>
        <taxon>Entelegynae</taxon>
        <taxon>Araneoidea</taxon>
        <taxon>Nephilidae</taxon>
        <taxon>Nephila</taxon>
    </lineage>
</organism>
<keyword evidence="3" id="KW-1185">Reference proteome</keyword>
<dbReference type="InterPro" id="IPR041426">
    <property type="entry name" value="Mos1_HTH"/>
</dbReference>
<reference evidence="2" key="1">
    <citation type="submission" date="2020-08" db="EMBL/GenBank/DDBJ databases">
        <title>Multicomponent nature underlies the extraordinary mechanical properties of spider dragline silk.</title>
        <authorList>
            <person name="Kono N."/>
            <person name="Nakamura H."/>
            <person name="Mori M."/>
            <person name="Yoshida Y."/>
            <person name="Ohtoshi R."/>
            <person name="Malay A.D."/>
            <person name="Moran D.A.P."/>
            <person name="Tomita M."/>
            <person name="Numata K."/>
            <person name="Arakawa K."/>
        </authorList>
    </citation>
    <scope>NUCLEOTIDE SEQUENCE</scope>
</reference>
<dbReference type="Gene3D" id="1.10.10.1450">
    <property type="match status" value="1"/>
</dbReference>
<evidence type="ECO:0000313" key="2">
    <source>
        <dbReference type="EMBL" id="GFT66338.1"/>
    </source>
</evidence>
<dbReference type="Pfam" id="PF17906">
    <property type="entry name" value="HTH_48"/>
    <property type="match status" value="1"/>
</dbReference>
<evidence type="ECO:0000259" key="1">
    <source>
        <dbReference type="Pfam" id="PF17906"/>
    </source>
</evidence>
<sequence>MKVWEEKPNTMNRTRTSSTKAHRILVETYGEHALSEMTFKDWFRRFLNNDFAFGDKERFLGSARFNLLSAAQTEWE</sequence>